<dbReference type="PANTHER" id="PTHR11434">
    <property type="entry name" value="NADH-UBIQUINONE OXIDOREDUCTASE SUBUNIT ND4L"/>
    <property type="match status" value="1"/>
</dbReference>
<evidence type="ECO:0000313" key="8">
    <source>
        <dbReference type="EMBL" id="AMN87081.1"/>
    </source>
</evidence>
<dbReference type="Pfam" id="PF00420">
    <property type="entry name" value="Oxidored_q2"/>
    <property type="match status" value="1"/>
</dbReference>
<evidence type="ECO:0000256" key="7">
    <source>
        <dbReference type="SAM" id="Phobius"/>
    </source>
</evidence>
<dbReference type="GeneID" id="27074329"/>
<dbReference type="AlphaFoldDB" id="A0A140GYQ9"/>
<evidence type="ECO:0000256" key="1">
    <source>
        <dbReference type="ARBA" id="ARBA00004141"/>
    </source>
</evidence>
<reference evidence="8" key="1">
    <citation type="journal article" date="2016" name="Sci. Rep.">
        <title>Comparative genomics of mitochondria in chlorarachniophyte algae: endosymbiotic gene transfer and organellar genome dynamics.</title>
        <authorList>
            <person name="Tanifuji G."/>
            <person name="Archibald J.M."/>
            <person name="Hashimoto T."/>
        </authorList>
    </citation>
    <scope>NUCLEOTIDE SEQUENCE</scope>
    <source>
        <strain evidence="8">CCMP622</strain>
    </source>
</reference>
<dbReference type="PANTHER" id="PTHR11434:SF16">
    <property type="entry name" value="NADH-UBIQUINONE OXIDOREDUCTASE CHAIN 4L"/>
    <property type="match status" value="1"/>
</dbReference>
<evidence type="ECO:0000256" key="6">
    <source>
        <dbReference type="ARBA" id="ARBA00023136"/>
    </source>
</evidence>
<keyword evidence="4 7" id="KW-0812">Transmembrane</keyword>
<dbReference type="InterPro" id="IPR001133">
    <property type="entry name" value="NADH_UbQ_OxRdtase_chain4L/K"/>
</dbReference>
<comment type="subcellular location">
    <subcellularLocation>
        <location evidence="1">Membrane</location>
        <topology evidence="1">Multi-pass membrane protein</topology>
    </subcellularLocation>
</comment>
<evidence type="ECO:0000256" key="4">
    <source>
        <dbReference type="ARBA" id="ARBA00022692"/>
    </source>
</evidence>
<sequence length="101" mass="10783">MLLKKYACLLGAGVYCTGLFGLITNKRSLLLLLVFLEMALLGIVLMLCGASLLRVNPFGQLYALMVLVAAASESAIGLSLVILWFRTSEGSSLSKASRTRG</sequence>
<dbReference type="InterPro" id="IPR039428">
    <property type="entry name" value="NUOK/Mnh_C1-like"/>
</dbReference>
<comment type="similarity">
    <text evidence="2">Belongs to the complex I subunit 4L family.</text>
</comment>
<organism evidence="8">
    <name type="scientific">Lotharella oceanica</name>
    <dbReference type="NCBI Taxonomy" id="641309"/>
    <lineage>
        <taxon>Eukaryota</taxon>
        <taxon>Sar</taxon>
        <taxon>Rhizaria</taxon>
        <taxon>Cercozoa</taxon>
        <taxon>Chlorarachniophyceae</taxon>
        <taxon>Lotharella</taxon>
    </lineage>
</organism>
<name>A0A140GYQ9_9EUKA</name>
<dbReference type="GO" id="GO:0016651">
    <property type="term" value="F:oxidoreductase activity, acting on NAD(P)H"/>
    <property type="evidence" value="ECO:0007669"/>
    <property type="project" value="InterPro"/>
</dbReference>
<protein>
    <submittedName>
        <fullName evidence="8">NADH dehydrogenase subunit 4L</fullName>
    </submittedName>
</protein>
<evidence type="ECO:0000256" key="5">
    <source>
        <dbReference type="ARBA" id="ARBA00022989"/>
    </source>
</evidence>
<feature type="transmembrane region" description="Helical" evidence="7">
    <location>
        <begin position="61"/>
        <end position="85"/>
    </location>
</feature>
<geneLocation type="mitochondrion" evidence="8"/>
<proteinExistence type="inferred from homology"/>
<dbReference type="GO" id="GO:0042773">
    <property type="term" value="P:ATP synthesis coupled electron transport"/>
    <property type="evidence" value="ECO:0007669"/>
    <property type="project" value="InterPro"/>
</dbReference>
<keyword evidence="6 7" id="KW-0472">Membrane</keyword>
<dbReference type="EMBL" id="KT806043">
    <property type="protein sequence ID" value="AMN87081.1"/>
    <property type="molecule type" value="Genomic_DNA"/>
</dbReference>
<dbReference type="RefSeq" id="YP_009240000.1">
    <property type="nucleotide sequence ID" value="NC_029731.1"/>
</dbReference>
<feature type="transmembrane region" description="Helical" evidence="7">
    <location>
        <begin position="30"/>
        <end position="55"/>
    </location>
</feature>
<accession>A0A140GYQ9</accession>
<feature type="transmembrane region" description="Helical" evidence="7">
    <location>
        <begin position="6"/>
        <end position="23"/>
    </location>
</feature>
<evidence type="ECO:0000256" key="2">
    <source>
        <dbReference type="ARBA" id="ARBA00010519"/>
    </source>
</evidence>
<keyword evidence="3" id="KW-0813">Transport</keyword>
<keyword evidence="8" id="KW-0496">Mitochondrion</keyword>
<dbReference type="Gene3D" id="1.10.287.3510">
    <property type="match status" value="1"/>
</dbReference>
<gene>
    <name evidence="8" type="primary">nad4L</name>
    <name evidence="8" type="ORF">AN617_32</name>
</gene>
<evidence type="ECO:0000256" key="3">
    <source>
        <dbReference type="ARBA" id="ARBA00022448"/>
    </source>
</evidence>
<dbReference type="GO" id="GO:0030964">
    <property type="term" value="C:NADH dehydrogenase complex"/>
    <property type="evidence" value="ECO:0007669"/>
    <property type="project" value="TreeGrafter"/>
</dbReference>
<dbReference type="HAMAP" id="MF_01456">
    <property type="entry name" value="NDH1_NuoK"/>
    <property type="match status" value="1"/>
</dbReference>
<keyword evidence="5 7" id="KW-1133">Transmembrane helix</keyword>